<comment type="similarity">
    <text evidence="5">Belongs to the RimM family.</text>
</comment>
<evidence type="ECO:0000259" key="6">
    <source>
        <dbReference type="Pfam" id="PF01782"/>
    </source>
</evidence>
<organism evidence="8 9">
    <name type="scientific">SAR86 cluster bacterium</name>
    <dbReference type="NCBI Taxonomy" id="2030880"/>
    <lineage>
        <taxon>Bacteria</taxon>
        <taxon>Pseudomonadati</taxon>
        <taxon>Pseudomonadota</taxon>
        <taxon>Gammaproteobacteria</taxon>
        <taxon>SAR86 cluster</taxon>
    </lineage>
</organism>
<comment type="caution">
    <text evidence="8">The sequence shown here is derived from an EMBL/GenBank/DDBJ whole genome shotgun (WGS) entry which is preliminary data.</text>
</comment>
<evidence type="ECO:0000256" key="2">
    <source>
        <dbReference type="ARBA" id="ARBA00022517"/>
    </source>
</evidence>
<dbReference type="SUPFAM" id="SSF50346">
    <property type="entry name" value="PRC-barrel domain"/>
    <property type="match status" value="1"/>
</dbReference>
<dbReference type="Gene3D" id="2.40.30.60">
    <property type="entry name" value="RimM"/>
    <property type="match status" value="1"/>
</dbReference>
<comment type="function">
    <text evidence="5">An accessory protein needed during the final step in the assembly of 30S ribosomal subunit, possibly for assembly of the head region. Essential for efficient processing of 16S rRNA. May be needed both before and after RbfA during the maturation of 16S rRNA. It has affinity for free ribosomal 30S subunits but not for 70S ribosomes.</text>
</comment>
<comment type="subcellular location">
    <subcellularLocation>
        <location evidence="5">Cytoplasm</location>
    </subcellularLocation>
</comment>
<evidence type="ECO:0000313" key="9">
    <source>
        <dbReference type="Proteomes" id="UP000705230"/>
    </source>
</evidence>
<dbReference type="NCBIfam" id="TIGR02273">
    <property type="entry name" value="16S_RimM"/>
    <property type="match status" value="1"/>
</dbReference>
<feature type="domain" description="Ribosome maturation factor RimM PRC barrel" evidence="7">
    <location>
        <begin position="104"/>
        <end position="155"/>
    </location>
</feature>
<dbReference type="Gene3D" id="2.30.30.240">
    <property type="entry name" value="PRC-barrel domain"/>
    <property type="match status" value="1"/>
</dbReference>
<dbReference type="InterPro" id="IPR011033">
    <property type="entry name" value="PRC_barrel-like_sf"/>
</dbReference>
<feature type="domain" description="RimM N-terminal" evidence="6">
    <location>
        <begin position="14"/>
        <end position="92"/>
    </location>
</feature>
<evidence type="ECO:0000256" key="1">
    <source>
        <dbReference type="ARBA" id="ARBA00022490"/>
    </source>
</evidence>
<dbReference type="GO" id="GO:0005737">
    <property type="term" value="C:cytoplasm"/>
    <property type="evidence" value="ECO:0007669"/>
    <property type="project" value="UniProtKB-SubCell"/>
</dbReference>
<dbReference type="InterPro" id="IPR056792">
    <property type="entry name" value="PRC_RimM"/>
</dbReference>
<comment type="subunit">
    <text evidence="5">Binds ribosomal protein uS19.</text>
</comment>
<dbReference type="PANTHER" id="PTHR33692">
    <property type="entry name" value="RIBOSOME MATURATION FACTOR RIMM"/>
    <property type="match status" value="1"/>
</dbReference>
<dbReference type="HAMAP" id="MF_00014">
    <property type="entry name" value="Ribosome_mat_RimM"/>
    <property type="match status" value="1"/>
</dbReference>
<keyword evidence="1 5" id="KW-0963">Cytoplasm</keyword>
<dbReference type="Proteomes" id="UP000705230">
    <property type="component" value="Unassembled WGS sequence"/>
</dbReference>
<dbReference type="PANTHER" id="PTHR33692:SF1">
    <property type="entry name" value="RIBOSOME MATURATION FACTOR RIMM"/>
    <property type="match status" value="1"/>
</dbReference>
<dbReference type="InterPro" id="IPR009000">
    <property type="entry name" value="Transl_B-barrel_sf"/>
</dbReference>
<dbReference type="GO" id="GO:0043022">
    <property type="term" value="F:ribosome binding"/>
    <property type="evidence" value="ECO:0007669"/>
    <property type="project" value="InterPro"/>
</dbReference>
<dbReference type="InterPro" id="IPR011961">
    <property type="entry name" value="RimM"/>
</dbReference>
<dbReference type="InterPro" id="IPR002676">
    <property type="entry name" value="RimM_N"/>
</dbReference>
<evidence type="ECO:0000313" key="8">
    <source>
        <dbReference type="EMBL" id="MBL6903626.1"/>
    </source>
</evidence>
<dbReference type="EMBL" id="JADHSG010000009">
    <property type="protein sequence ID" value="MBL6903626.1"/>
    <property type="molecule type" value="Genomic_DNA"/>
</dbReference>
<keyword evidence="2 5" id="KW-0690">Ribosome biogenesis</keyword>
<keyword evidence="4 5" id="KW-0143">Chaperone</keyword>
<dbReference type="Pfam" id="PF01782">
    <property type="entry name" value="RimM"/>
    <property type="match status" value="1"/>
</dbReference>
<evidence type="ECO:0000259" key="7">
    <source>
        <dbReference type="Pfam" id="PF24986"/>
    </source>
</evidence>
<comment type="domain">
    <text evidence="5">The PRC barrel domain binds ribosomal protein uS19.</text>
</comment>
<dbReference type="InterPro" id="IPR036976">
    <property type="entry name" value="RimM_N_sf"/>
</dbReference>
<protein>
    <recommendedName>
        <fullName evidence="5">Ribosome maturation factor RimM</fullName>
    </recommendedName>
</protein>
<gene>
    <name evidence="5 8" type="primary">rimM</name>
    <name evidence="8" type="ORF">ISR29_05430</name>
</gene>
<evidence type="ECO:0000256" key="5">
    <source>
        <dbReference type="HAMAP-Rule" id="MF_00014"/>
    </source>
</evidence>
<dbReference type="SUPFAM" id="SSF50447">
    <property type="entry name" value="Translation proteins"/>
    <property type="match status" value="1"/>
</dbReference>
<accession>A0A937SHE8</accession>
<name>A0A937SHE8_9GAMM</name>
<dbReference type="GO" id="GO:0006364">
    <property type="term" value="P:rRNA processing"/>
    <property type="evidence" value="ECO:0007669"/>
    <property type="project" value="UniProtKB-UniRule"/>
</dbReference>
<keyword evidence="3 5" id="KW-0698">rRNA processing</keyword>
<sequence length="177" mass="20457">MMKKNKEESELILIATVGKSKGLKGEFFLNSLCDPKENILNYSNFKIGPFKRSIKFEYIKLSNNKFVSKITEISDVDDIKKLTNESIFIKKSELPELSSKEIYWHDLIGMQVINSKDQDMGVIEEINNYGASDILKVSPSKSSVDNEIRLIPYIKDKYIISHSYEENCLIVDWELDF</sequence>
<reference evidence="8" key="1">
    <citation type="submission" date="2020-10" db="EMBL/GenBank/DDBJ databases">
        <title>Microbiome of the Black Sea water column analyzed by genome centric metagenomics.</title>
        <authorList>
            <person name="Cabello-Yeves P.J."/>
            <person name="Callieri C."/>
            <person name="Picazo A."/>
            <person name="Mehrshad M."/>
            <person name="Haro-Moreno J.M."/>
            <person name="Roda-Garcia J."/>
            <person name="Dzembekova N."/>
            <person name="Slabakova V."/>
            <person name="Slabakova N."/>
            <person name="Moncheva S."/>
            <person name="Rodriguez-Valera F."/>
        </authorList>
    </citation>
    <scope>NUCLEOTIDE SEQUENCE</scope>
    <source>
        <strain evidence="8">BS30m-G43</strain>
    </source>
</reference>
<dbReference type="GO" id="GO:0042274">
    <property type="term" value="P:ribosomal small subunit biogenesis"/>
    <property type="evidence" value="ECO:0007669"/>
    <property type="project" value="UniProtKB-UniRule"/>
</dbReference>
<evidence type="ECO:0000256" key="4">
    <source>
        <dbReference type="ARBA" id="ARBA00023186"/>
    </source>
</evidence>
<dbReference type="GO" id="GO:0005840">
    <property type="term" value="C:ribosome"/>
    <property type="evidence" value="ECO:0007669"/>
    <property type="project" value="InterPro"/>
</dbReference>
<dbReference type="Pfam" id="PF24986">
    <property type="entry name" value="PRC_RimM"/>
    <property type="match status" value="1"/>
</dbReference>
<evidence type="ECO:0000256" key="3">
    <source>
        <dbReference type="ARBA" id="ARBA00022552"/>
    </source>
</evidence>
<dbReference type="AlphaFoldDB" id="A0A937SHE8"/>
<proteinExistence type="inferred from homology"/>